<dbReference type="SMART" id="SM00855">
    <property type="entry name" value="PGAM"/>
    <property type="match status" value="1"/>
</dbReference>
<dbReference type="Pfam" id="PF00300">
    <property type="entry name" value="His_Phos_1"/>
    <property type="match status" value="1"/>
</dbReference>
<proteinExistence type="predicted"/>
<dbReference type="InterPro" id="IPR013078">
    <property type="entry name" value="His_Pase_superF_clade-1"/>
</dbReference>
<reference evidence="2 4" key="1">
    <citation type="submission" date="2015-05" db="EMBL/GenBank/DDBJ databases">
        <title>Genome sequence of Mycobacterium heraklionense Davo strain.</title>
        <authorList>
            <person name="Greninger A.L."/>
            <person name="Cunningham G."/>
            <person name="Miller S."/>
        </authorList>
    </citation>
    <scope>NUCLEOTIDE SEQUENCE [LARGE SCALE GENOMIC DNA]</scope>
    <source>
        <strain evidence="2 4">Davo</strain>
    </source>
</reference>
<dbReference type="Proteomes" id="UP000825008">
    <property type="component" value="Chromosome"/>
</dbReference>
<dbReference type="EMBL" id="LDPO01000026">
    <property type="protein sequence ID" value="KLO25985.1"/>
    <property type="molecule type" value="Genomic_DNA"/>
</dbReference>
<dbReference type="PANTHER" id="PTHR46517:SF1">
    <property type="entry name" value="FRUCTOSE-2,6-BISPHOSPHATASE TIGAR"/>
    <property type="match status" value="1"/>
</dbReference>
<dbReference type="GO" id="GO:0004331">
    <property type="term" value="F:fructose-2,6-bisphosphate 2-phosphatase activity"/>
    <property type="evidence" value="ECO:0007669"/>
    <property type="project" value="TreeGrafter"/>
</dbReference>
<evidence type="ECO:0000313" key="5">
    <source>
        <dbReference type="Proteomes" id="UP000825008"/>
    </source>
</evidence>
<dbReference type="GO" id="GO:0005829">
    <property type="term" value="C:cytosol"/>
    <property type="evidence" value="ECO:0007669"/>
    <property type="project" value="TreeGrafter"/>
</dbReference>
<keyword evidence="1" id="KW-0378">Hydrolase</keyword>
<dbReference type="CDD" id="cd07067">
    <property type="entry name" value="HP_PGM_like"/>
    <property type="match status" value="1"/>
</dbReference>
<name>A0A9X7WEM5_9MYCO</name>
<accession>A0A9X7WEM5</accession>
<dbReference type="GO" id="GO:0045820">
    <property type="term" value="P:negative regulation of glycolytic process"/>
    <property type="evidence" value="ECO:0007669"/>
    <property type="project" value="TreeGrafter"/>
</dbReference>
<reference evidence="3" key="2">
    <citation type="submission" date="2021-08" db="EMBL/GenBank/DDBJ databases">
        <title>Whole genome sequencing of non-tuberculosis mycobacteria type-strains.</title>
        <authorList>
            <person name="Igarashi Y."/>
            <person name="Osugi A."/>
            <person name="Mitarai S."/>
        </authorList>
    </citation>
    <scope>NUCLEOTIDE SEQUENCE</scope>
    <source>
        <strain evidence="3">JCM 30995</strain>
    </source>
</reference>
<dbReference type="Gene3D" id="3.40.50.1240">
    <property type="entry name" value="Phosphoglycerate mutase-like"/>
    <property type="match status" value="1"/>
</dbReference>
<protein>
    <submittedName>
        <fullName evidence="2">Histidine phosphatase</fullName>
    </submittedName>
    <submittedName>
        <fullName evidence="3">Phosphoglycerate mutase family protein</fullName>
    </submittedName>
</protein>
<dbReference type="InterPro" id="IPR029033">
    <property type="entry name" value="His_PPase_superfam"/>
</dbReference>
<dbReference type="Proteomes" id="UP000036464">
    <property type="component" value="Unassembled WGS sequence"/>
</dbReference>
<dbReference type="PANTHER" id="PTHR46517">
    <property type="entry name" value="FRUCTOSE-2,6-BISPHOSPHATASE TIGAR"/>
    <property type="match status" value="1"/>
</dbReference>
<evidence type="ECO:0000313" key="2">
    <source>
        <dbReference type="EMBL" id="KLO25985.1"/>
    </source>
</evidence>
<gene>
    <name evidence="2" type="ORF">ABW16_21270</name>
    <name evidence="3" type="ORF">K3U94_18080</name>
</gene>
<dbReference type="PROSITE" id="PS51257">
    <property type="entry name" value="PROKAR_LIPOPROTEIN"/>
    <property type="match status" value="1"/>
</dbReference>
<keyword evidence="4" id="KW-1185">Reference proteome</keyword>
<dbReference type="RefSeq" id="WP_047321186.1">
    <property type="nucleotide sequence ID" value="NZ_CP080997.1"/>
</dbReference>
<dbReference type="KEGG" id="mher:K3U94_18080"/>
<evidence type="ECO:0000256" key="1">
    <source>
        <dbReference type="ARBA" id="ARBA00022801"/>
    </source>
</evidence>
<dbReference type="InterPro" id="IPR051695">
    <property type="entry name" value="Phosphoglycerate_Mutase"/>
</dbReference>
<dbReference type="OrthoDB" id="9793115at2"/>
<dbReference type="GO" id="GO:0043456">
    <property type="term" value="P:regulation of pentose-phosphate shunt"/>
    <property type="evidence" value="ECO:0007669"/>
    <property type="project" value="TreeGrafter"/>
</dbReference>
<dbReference type="EMBL" id="CP080997">
    <property type="protein sequence ID" value="QZA06870.1"/>
    <property type="molecule type" value="Genomic_DNA"/>
</dbReference>
<evidence type="ECO:0000313" key="4">
    <source>
        <dbReference type="Proteomes" id="UP000036464"/>
    </source>
</evidence>
<dbReference type="SUPFAM" id="SSF53254">
    <property type="entry name" value="Phosphoglycerate mutase-like"/>
    <property type="match status" value="1"/>
</dbReference>
<evidence type="ECO:0000313" key="3">
    <source>
        <dbReference type="EMBL" id="QZA06870.1"/>
    </source>
</evidence>
<sequence>MGKRTWGTVFAMLAAALAAVLVLGGCSGTPHPRNITLTLIRHAESESNAAGIIDTSVPGPGLTDKGRVQAQEIANQLSRNHYDGVYASSMLRAQQTAAPLARELGRQVQVLPGLREISAGWFGDKPGSMVDAAYLLAPLAWIHGERTTAIPGSIDGNQFNDEFGAAVQQIYDAGDANPVAFAHGASIMTWTLMNVKNPRDELLTDHPLPNLGKVVITGNPATGWKLVDWDGIRAF</sequence>
<dbReference type="AlphaFoldDB" id="A0A9X7WEM5"/>
<organism evidence="3 5">
    <name type="scientific">Mycolicibacter heraklionensis</name>
    <dbReference type="NCBI Taxonomy" id="512402"/>
    <lineage>
        <taxon>Bacteria</taxon>
        <taxon>Bacillati</taxon>
        <taxon>Actinomycetota</taxon>
        <taxon>Actinomycetes</taxon>
        <taxon>Mycobacteriales</taxon>
        <taxon>Mycobacteriaceae</taxon>
        <taxon>Mycolicibacter</taxon>
    </lineage>
</organism>